<proteinExistence type="predicted"/>
<name>A0A127Q9N2_9BURK</name>
<evidence type="ECO:0000313" key="1">
    <source>
        <dbReference type="EMBL" id="AMP06575.1"/>
    </source>
</evidence>
<evidence type="ECO:0000313" key="2">
    <source>
        <dbReference type="Proteomes" id="UP000074561"/>
    </source>
</evidence>
<gene>
    <name evidence="1" type="ORF">CPter91_4262</name>
</gene>
<dbReference type="EMBL" id="CP013234">
    <property type="protein sequence ID" value="AMP06575.1"/>
    <property type="molecule type" value="Genomic_DNA"/>
</dbReference>
<organism evidence="1 2">
    <name type="scientific">Collimonas pratensis</name>
    <dbReference type="NCBI Taxonomy" id="279113"/>
    <lineage>
        <taxon>Bacteria</taxon>
        <taxon>Pseudomonadati</taxon>
        <taxon>Pseudomonadota</taxon>
        <taxon>Betaproteobacteria</taxon>
        <taxon>Burkholderiales</taxon>
        <taxon>Oxalobacteraceae</taxon>
        <taxon>Collimonas</taxon>
    </lineage>
</organism>
<dbReference type="Proteomes" id="UP000074561">
    <property type="component" value="Chromosome"/>
</dbReference>
<accession>A0A127Q9N2</accession>
<dbReference type="AlphaFoldDB" id="A0A127Q9N2"/>
<reference evidence="1 2" key="1">
    <citation type="submission" date="2015-11" db="EMBL/GenBank/DDBJ databases">
        <title>Exploring the genomic traits of fungus-feeding bacterial genus Collimonas.</title>
        <authorList>
            <person name="Song C."/>
            <person name="Schmidt R."/>
            <person name="de Jager V."/>
            <person name="Krzyzanowska D."/>
            <person name="Jongedijk E."/>
            <person name="Cankar K."/>
            <person name="Beekwilder J."/>
            <person name="van Veen A."/>
            <person name="de Boer W."/>
            <person name="van Veen J.A."/>
            <person name="Garbeva P."/>
        </authorList>
    </citation>
    <scope>NUCLEOTIDE SEQUENCE [LARGE SCALE GENOMIC DNA]</scope>
    <source>
        <strain evidence="1 2">Ter91</strain>
    </source>
</reference>
<sequence>MQTRFIRHNVPAAEGFELSGFTIDRDADIDVALVAFFGCLSKRVFERTEHNIPIDVFFMRERIDQQ</sequence>
<dbReference type="KEGG" id="cpra:CPter91_4262"/>
<protein>
    <submittedName>
        <fullName evidence="1">Uncharacterized protein</fullName>
    </submittedName>
</protein>